<evidence type="ECO:0000256" key="1">
    <source>
        <dbReference type="SAM" id="MobiDB-lite"/>
    </source>
</evidence>
<dbReference type="EMBL" id="MHWB01000010">
    <property type="protein sequence ID" value="OHB01748.1"/>
    <property type="molecule type" value="Genomic_DNA"/>
</dbReference>
<evidence type="ECO:0000313" key="2">
    <source>
        <dbReference type="EMBL" id="OHB01748.1"/>
    </source>
</evidence>
<comment type="caution">
    <text evidence="2">The sequence shown here is derived from an EMBL/GenBank/DDBJ whole genome shotgun (WGS) entry which is preliminary data.</text>
</comment>
<sequence length="162" mass="19012">MLNLNKIMIEDYGNEKGLGKEGGFNPEDSRYEQEKLQKEIASSLEEGIHKPNTSYYMFENNEDRNKALDLVEEYRQHDDTFAYLESNFGYDEENPLGIKLPFAKSFENQDEKVQNFFEQHKLKVNKIYRDGENVETKDNLVVLPKNREDLKRQGTDIHKKAA</sequence>
<name>A0A1G2TWP5_9BACT</name>
<protein>
    <submittedName>
        <fullName evidence="2">Uncharacterized protein</fullName>
    </submittedName>
</protein>
<proteinExistence type="predicted"/>
<organism evidence="2 3">
    <name type="scientific">Candidatus Zambryskibacteria bacterium RIFCSPLOWO2_01_FULL_39_39</name>
    <dbReference type="NCBI Taxonomy" id="1802758"/>
    <lineage>
        <taxon>Bacteria</taxon>
        <taxon>Candidatus Zambryskiibacteriota</taxon>
    </lineage>
</organism>
<accession>A0A1G2TWP5</accession>
<reference evidence="2 3" key="1">
    <citation type="journal article" date="2016" name="Nat. Commun.">
        <title>Thousands of microbial genomes shed light on interconnected biogeochemical processes in an aquifer system.</title>
        <authorList>
            <person name="Anantharaman K."/>
            <person name="Brown C.T."/>
            <person name="Hug L.A."/>
            <person name="Sharon I."/>
            <person name="Castelle C.J."/>
            <person name="Probst A.J."/>
            <person name="Thomas B.C."/>
            <person name="Singh A."/>
            <person name="Wilkins M.J."/>
            <person name="Karaoz U."/>
            <person name="Brodie E.L."/>
            <person name="Williams K.H."/>
            <person name="Hubbard S.S."/>
            <person name="Banfield J.F."/>
        </authorList>
    </citation>
    <scope>NUCLEOTIDE SEQUENCE [LARGE SCALE GENOMIC DNA]</scope>
</reference>
<dbReference type="STRING" id="1802758.A3A96_04265"/>
<dbReference type="Proteomes" id="UP000177707">
    <property type="component" value="Unassembled WGS sequence"/>
</dbReference>
<gene>
    <name evidence="2" type="ORF">A3A96_04265</name>
</gene>
<feature type="region of interest" description="Disordered" evidence="1">
    <location>
        <begin position="14"/>
        <end position="35"/>
    </location>
</feature>
<evidence type="ECO:0000313" key="3">
    <source>
        <dbReference type="Proteomes" id="UP000177707"/>
    </source>
</evidence>
<dbReference type="AlphaFoldDB" id="A0A1G2TWP5"/>